<keyword evidence="1" id="KW-0472">Membrane</keyword>
<evidence type="ECO:0000313" key="2">
    <source>
        <dbReference type="EMBL" id="KAK5102358.1"/>
    </source>
</evidence>
<evidence type="ECO:0000256" key="1">
    <source>
        <dbReference type="SAM" id="Phobius"/>
    </source>
</evidence>
<comment type="caution">
    <text evidence="2">The sequence shown here is derived from an EMBL/GenBank/DDBJ whole genome shotgun (WGS) entry which is preliminary data.</text>
</comment>
<feature type="transmembrane region" description="Helical" evidence="1">
    <location>
        <begin position="72"/>
        <end position="91"/>
    </location>
</feature>
<dbReference type="EMBL" id="JAVRRG010000002">
    <property type="protein sequence ID" value="KAK5102358.1"/>
    <property type="molecule type" value="Genomic_DNA"/>
</dbReference>
<name>A0ABR0KP72_9EURO</name>
<dbReference type="Proteomes" id="UP001345013">
    <property type="component" value="Unassembled WGS sequence"/>
</dbReference>
<feature type="transmembrane region" description="Helical" evidence="1">
    <location>
        <begin position="30"/>
        <end position="52"/>
    </location>
</feature>
<feature type="transmembrane region" description="Helical" evidence="1">
    <location>
        <begin position="213"/>
        <end position="237"/>
    </location>
</feature>
<feature type="transmembrane region" description="Helical" evidence="1">
    <location>
        <begin position="175"/>
        <end position="193"/>
    </location>
</feature>
<organism evidence="2 3">
    <name type="scientific">Lithohypha guttulata</name>
    <dbReference type="NCBI Taxonomy" id="1690604"/>
    <lineage>
        <taxon>Eukaryota</taxon>
        <taxon>Fungi</taxon>
        <taxon>Dikarya</taxon>
        <taxon>Ascomycota</taxon>
        <taxon>Pezizomycotina</taxon>
        <taxon>Eurotiomycetes</taxon>
        <taxon>Chaetothyriomycetidae</taxon>
        <taxon>Chaetothyriales</taxon>
        <taxon>Trichomeriaceae</taxon>
        <taxon>Lithohypha</taxon>
    </lineage>
</organism>
<keyword evidence="3" id="KW-1185">Reference proteome</keyword>
<dbReference type="PANTHER" id="PTHR12242">
    <property type="entry name" value="OS02G0130600 PROTEIN-RELATED"/>
    <property type="match status" value="1"/>
</dbReference>
<dbReference type="PANTHER" id="PTHR12242:SF1">
    <property type="entry name" value="MYND-TYPE DOMAIN-CONTAINING PROTEIN"/>
    <property type="match status" value="1"/>
</dbReference>
<feature type="transmembrane region" description="Helical" evidence="1">
    <location>
        <begin position="112"/>
        <end position="131"/>
    </location>
</feature>
<evidence type="ECO:0000313" key="3">
    <source>
        <dbReference type="Proteomes" id="UP001345013"/>
    </source>
</evidence>
<keyword evidence="1" id="KW-0812">Transmembrane</keyword>
<keyword evidence="1" id="KW-1133">Transmembrane helix</keyword>
<protein>
    <submittedName>
        <fullName evidence="2">Vacuolar protein sorting-associated protein 8</fullName>
    </submittedName>
</protein>
<accession>A0ABR0KP72</accession>
<reference evidence="2 3" key="1">
    <citation type="submission" date="2023-08" db="EMBL/GenBank/DDBJ databases">
        <title>Black Yeasts Isolated from many extreme environments.</title>
        <authorList>
            <person name="Coleine C."/>
            <person name="Stajich J.E."/>
            <person name="Selbmann L."/>
        </authorList>
    </citation>
    <scope>NUCLEOTIDE SEQUENCE [LARGE SCALE GENOMIC DNA]</scope>
    <source>
        <strain evidence="2 3">CCFEE 5885</strain>
    </source>
</reference>
<proteinExistence type="predicted"/>
<gene>
    <name evidence="2" type="primary">VPS8_1</name>
    <name evidence="2" type="ORF">LTR24_000268</name>
</gene>
<sequence>MPSFYSLMGVAPTGFDPEHRFVTSWLLPPLWLGIYRLVYALFGWANLISSWAWNGINNPDQIGPQFNYFTNLTWWGVTCYMTIASIHTFVYTKNGHSWLDRWWRSLQALHSLFYTTIVVFPFLVTIVYWAVLYEGPWFTVTEDAFSNVSRHGLNSLAALLEIVVPATNPPPWLHVLFLVLLLAAYLGLAYVTYATQSFYPYAFLDPNSGGGQLAGYIVGIAAACVVIYLLVWALIWIRQRFTGRGKRSKEDMGMHTQFRNRHDMEMAAK</sequence>